<organism evidence="2 3">
    <name type="scientific">Hohenbuehelia grisea</name>
    <dbReference type="NCBI Taxonomy" id="104357"/>
    <lineage>
        <taxon>Eukaryota</taxon>
        <taxon>Fungi</taxon>
        <taxon>Dikarya</taxon>
        <taxon>Basidiomycota</taxon>
        <taxon>Agaricomycotina</taxon>
        <taxon>Agaricomycetes</taxon>
        <taxon>Agaricomycetidae</taxon>
        <taxon>Agaricales</taxon>
        <taxon>Pleurotineae</taxon>
        <taxon>Pleurotaceae</taxon>
        <taxon>Hohenbuehelia</taxon>
    </lineage>
</organism>
<feature type="region of interest" description="Disordered" evidence="1">
    <location>
        <begin position="140"/>
        <end position="165"/>
    </location>
</feature>
<protein>
    <recommendedName>
        <fullName evidence="4">DASH complex subunit ASK1</fullName>
    </recommendedName>
</protein>
<feature type="compositionally biased region" description="Polar residues" evidence="1">
    <location>
        <begin position="207"/>
        <end position="217"/>
    </location>
</feature>
<dbReference type="Proteomes" id="UP001556367">
    <property type="component" value="Unassembled WGS sequence"/>
</dbReference>
<dbReference type="EMBL" id="JASNQZ010000012">
    <property type="protein sequence ID" value="KAL0949967.1"/>
    <property type="molecule type" value="Genomic_DNA"/>
</dbReference>
<accession>A0ABR3J396</accession>
<feature type="compositionally biased region" description="Basic residues" evidence="1">
    <location>
        <begin position="152"/>
        <end position="164"/>
    </location>
</feature>
<keyword evidence="3" id="KW-1185">Reference proteome</keyword>
<evidence type="ECO:0000313" key="3">
    <source>
        <dbReference type="Proteomes" id="UP001556367"/>
    </source>
</evidence>
<gene>
    <name evidence="2" type="ORF">HGRIS_009987</name>
</gene>
<reference evidence="3" key="1">
    <citation type="submission" date="2024-06" db="EMBL/GenBank/DDBJ databases">
        <title>Multi-omics analyses provide insights into the biosynthesis of the anticancer antibiotic pleurotin in Hohenbuehelia grisea.</title>
        <authorList>
            <person name="Weaver J.A."/>
            <person name="Alberti F."/>
        </authorList>
    </citation>
    <scope>NUCLEOTIDE SEQUENCE [LARGE SCALE GENOMIC DNA]</scope>
    <source>
        <strain evidence="3">T-177</strain>
    </source>
</reference>
<evidence type="ECO:0000313" key="2">
    <source>
        <dbReference type="EMBL" id="KAL0949967.1"/>
    </source>
</evidence>
<proteinExistence type="predicted"/>
<evidence type="ECO:0000256" key="1">
    <source>
        <dbReference type="SAM" id="MobiDB-lite"/>
    </source>
</evidence>
<sequence length="223" mass="23940">MNHDPASKRVLTDDLYTSSAASSNPLSMYTPPDLAAALRNVGARARKHVTEGYTTERYSASAPSRLPLSRATSTGGDIFRSANDTLREVFSGAAAPQIPSHIMAPSKKRSLEEADVGTYEAAIDEDGDGAMSLDPTNDFPTTGLDVGGARNRPMKPLRKPRRTFGKAQSLPTDAFMFSGGSMQQSETRSGLAPVTERLPDTDEDDWSTANIGDSQTPFEPMIL</sequence>
<evidence type="ECO:0008006" key="4">
    <source>
        <dbReference type="Google" id="ProtNLM"/>
    </source>
</evidence>
<feature type="region of interest" description="Disordered" evidence="1">
    <location>
        <begin position="177"/>
        <end position="223"/>
    </location>
</feature>
<comment type="caution">
    <text evidence="2">The sequence shown here is derived from an EMBL/GenBank/DDBJ whole genome shotgun (WGS) entry which is preliminary data.</text>
</comment>
<name>A0ABR3J396_9AGAR</name>